<dbReference type="PROSITE" id="PS00330">
    <property type="entry name" value="HEMOLYSIN_CALCIUM"/>
    <property type="match status" value="2"/>
</dbReference>
<gene>
    <name evidence="3" type="ORF">SAMN05421757_11137</name>
</gene>
<dbReference type="Proteomes" id="UP000198426">
    <property type="component" value="Unassembled WGS sequence"/>
</dbReference>
<evidence type="ECO:0000313" key="3">
    <source>
        <dbReference type="EMBL" id="SNT33699.1"/>
    </source>
</evidence>
<dbReference type="OrthoDB" id="7727094at2"/>
<name>A0A239LVG4_9RHOB</name>
<dbReference type="Pfam" id="PF00353">
    <property type="entry name" value="HemolysinCabind"/>
    <property type="match status" value="2"/>
</dbReference>
<dbReference type="InterPro" id="IPR011049">
    <property type="entry name" value="Serralysin-like_metalloprot_C"/>
</dbReference>
<dbReference type="AlphaFoldDB" id="A0A239LVG4"/>
<dbReference type="PANTHER" id="PTHR38340:SF1">
    <property type="entry name" value="S-LAYER PROTEIN"/>
    <property type="match status" value="1"/>
</dbReference>
<dbReference type="InterPro" id="IPR018511">
    <property type="entry name" value="Hemolysin-typ_Ca-bd_CS"/>
</dbReference>
<sequence length="293" mass="31115">MPTKSINVTPYDGALLTLKLLSDDPTILLSDMDSEIQGTLRDGNGTMTSDDDGLSLFNGKTLAYIGSGTFEPGVTVAGLHVPTGAAVNVVVFSAGSQTFLHFPDDKPNLTGALVASLDISNAPHEFFENPYLGTEFNDSFRGDFLNNEMTGSAGADMLSGRNGDDHLVGGQGDDRLFGGKDNDVLQGSKGDDFLRGGMGNDRLMGGIGDDVMRGDFGNDTFVYHDGKDKIRDFEDDEDRLVLKVSGVTGKTAEEVIDDFGKQRGDNAILDFGDGNKLILANTELGSLADDLIV</sequence>
<organism evidence="3 4">
    <name type="scientific">Tropicimonas sediminicola</name>
    <dbReference type="NCBI Taxonomy" id="1031541"/>
    <lineage>
        <taxon>Bacteria</taxon>
        <taxon>Pseudomonadati</taxon>
        <taxon>Pseudomonadota</taxon>
        <taxon>Alphaproteobacteria</taxon>
        <taxon>Rhodobacterales</taxon>
        <taxon>Roseobacteraceae</taxon>
        <taxon>Tropicimonas</taxon>
    </lineage>
</organism>
<dbReference type="PRINTS" id="PR00313">
    <property type="entry name" value="CABNDNGRPT"/>
</dbReference>
<dbReference type="InterPro" id="IPR001343">
    <property type="entry name" value="Hemolysn_Ca-bd"/>
</dbReference>
<dbReference type="GO" id="GO:0005576">
    <property type="term" value="C:extracellular region"/>
    <property type="evidence" value="ECO:0007669"/>
    <property type="project" value="UniProtKB-SubCell"/>
</dbReference>
<evidence type="ECO:0000256" key="2">
    <source>
        <dbReference type="ARBA" id="ARBA00022525"/>
    </source>
</evidence>
<reference evidence="3 4" key="1">
    <citation type="submission" date="2017-06" db="EMBL/GenBank/DDBJ databases">
        <authorList>
            <person name="Kim H.J."/>
            <person name="Triplett B.A."/>
        </authorList>
    </citation>
    <scope>NUCLEOTIDE SEQUENCE [LARGE SCALE GENOMIC DNA]</scope>
    <source>
        <strain evidence="3 4">DSM 29339</strain>
    </source>
</reference>
<dbReference type="InterPro" id="IPR050557">
    <property type="entry name" value="RTX_toxin/Mannuronan_C5-epim"/>
</dbReference>
<evidence type="ECO:0000313" key="4">
    <source>
        <dbReference type="Proteomes" id="UP000198426"/>
    </source>
</evidence>
<protein>
    <submittedName>
        <fullName evidence="3">Hemolysin-type calcium-binding repeat-containing protein</fullName>
    </submittedName>
</protein>
<proteinExistence type="predicted"/>
<evidence type="ECO:0000256" key="1">
    <source>
        <dbReference type="ARBA" id="ARBA00004613"/>
    </source>
</evidence>
<dbReference type="PANTHER" id="PTHR38340">
    <property type="entry name" value="S-LAYER PROTEIN"/>
    <property type="match status" value="1"/>
</dbReference>
<comment type="subcellular location">
    <subcellularLocation>
        <location evidence="1">Secreted</location>
    </subcellularLocation>
</comment>
<keyword evidence="4" id="KW-1185">Reference proteome</keyword>
<keyword evidence="2" id="KW-0964">Secreted</keyword>
<dbReference type="Gene3D" id="2.150.10.10">
    <property type="entry name" value="Serralysin-like metalloprotease, C-terminal"/>
    <property type="match status" value="2"/>
</dbReference>
<dbReference type="SUPFAM" id="SSF51120">
    <property type="entry name" value="beta-Roll"/>
    <property type="match status" value="1"/>
</dbReference>
<dbReference type="GO" id="GO:0005509">
    <property type="term" value="F:calcium ion binding"/>
    <property type="evidence" value="ECO:0007669"/>
    <property type="project" value="InterPro"/>
</dbReference>
<dbReference type="EMBL" id="FZOY01000011">
    <property type="protein sequence ID" value="SNT33699.1"/>
    <property type="molecule type" value="Genomic_DNA"/>
</dbReference>
<accession>A0A239LVG4</accession>